<comment type="caution">
    <text evidence="1">The sequence shown here is derived from an EMBL/GenBank/DDBJ whole genome shotgun (WGS) entry which is preliminary data.</text>
</comment>
<dbReference type="AlphaFoldDB" id="A0AAD2GB35"/>
<proteinExistence type="predicted"/>
<dbReference type="Proteomes" id="UP001295423">
    <property type="component" value="Unassembled WGS sequence"/>
</dbReference>
<evidence type="ECO:0000313" key="2">
    <source>
        <dbReference type="Proteomes" id="UP001295423"/>
    </source>
</evidence>
<organism evidence="1 2">
    <name type="scientific">Cylindrotheca closterium</name>
    <dbReference type="NCBI Taxonomy" id="2856"/>
    <lineage>
        <taxon>Eukaryota</taxon>
        <taxon>Sar</taxon>
        <taxon>Stramenopiles</taxon>
        <taxon>Ochrophyta</taxon>
        <taxon>Bacillariophyta</taxon>
        <taxon>Bacillariophyceae</taxon>
        <taxon>Bacillariophycidae</taxon>
        <taxon>Bacillariales</taxon>
        <taxon>Bacillariaceae</taxon>
        <taxon>Cylindrotheca</taxon>
    </lineage>
</organism>
<dbReference type="SUPFAM" id="SSF52058">
    <property type="entry name" value="L domain-like"/>
    <property type="match status" value="1"/>
</dbReference>
<dbReference type="Gene3D" id="3.80.10.10">
    <property type="entry name" value="Ribonuclease Inhibitor"/>
    <property type="match status" value="2"/>
</dbReference>
<sequence>MKGHCLFILTSKNSKQSTTTLPPRNVTHVQVDCCATEIPNRIFRDCTQLCQVLFAERPQNKDKQQQEQQHPQWFGIGHRAFDTCILLQEVSIPSFVTIIGNLAFGDCRMLTTVKLSEGLKVLEGSSFYNCSSLKEVAIPSTVEVLGPGIFENCVRLVRVKLPEGLKAIEYSTFLYCKALQEVTIPSTVKRIGKSAFQCCESLQDIPFPHGLKRIEEGAFALCKSLGAISIPPAVDFIEYRAFENCSNLVAVQFQNGTNAKLRTASFRGLHSLMNIFLPQSMSPVKIVKGAFEDCTWLEAEFYHGNPSQHVPGRVDMAEHERVVEGLCNRYRSLPLHRFCYNPPTPHVLNEELLAQVKIDSISKECLRVDCFEMSPFHILASCANIRVDVFELLLALLDPLTAHKCCSQLDRRGKSCIDYLMTHPSRSQKESFSMIRYILERTFADRLSKWGLKDWHPKMSRLIKSIDLNVDADKRAHLLNKVYKNMAMHERHEKSSLLELALWNMELTPFDTLEIPHHSLDRGPLRIRCGANVVIPHVTSFL</sequence>
<dbReference type="EMBL" id="CAKOGP040002369">
    <property type="protein sequence ID" value="CAJ1968141.1"/>
    <property type="molecule type" value="Genomic_DNA"/>
</dbReference>
<dbReference type="InterPro" id="IPR026906">
    <property type="entry name" value="LRR_5"/>
</dbReference>
<dbReference type="Pfam" id="PF13306">
    <property type="entry name" value="LRR_5"/>
    <property type="match status" value="1"/>
</dbReference>
<name>A0AAD2GB35_9STRA</name>
<dbReference type="InterPro" id="IPR032675">
    <property type="entry name" value="LRR_dom_sf"/>
</dbReference>
<accession>A0AAD2GB35</accession>
<keyword evidence="2" id="KW-1185">Reference proteome</keyword>
<gene>
    <name evidence="1" type="ORF">CYCCA115_LOCUS23099</name>
</gene>
<dbReference type="PANTHER" id="PTHR45661:SF3">
    <property type="entry name" value="IG-LIKE DOMAIN-CONTAINING PROTEIN"/>
    <property type="match status" value="1"/>
</dbReference>
<dbReference type="PANTHER" id="PTHR45661">
    <property type="entry name" value="SURFACE ANTIGEN"/>
    <property type="match status" value="1"/>
</dbReference>
<protein>
    <submittedName>
        <fullName evidence="1">Uncharacterized protein</fullName>
    </submittedName>
</protein>
<reference evidence="1" key="1">
    <citation type="submission" date="2023-08" db="EMBL/GenBank/DDBJ databases">
        <authorList>
            <person name="Audoor S."/>
            <person name="Bilcke G."/>
        </authorList>
    </citation>
    <scope>NUCLEOTIDE SEQUENCE</scope>
</reference>
<dbReference type="InterPro" id="IPR053139">
    <property type="entry name" value="Surface_bspA-like"/>
</dbReference>
<evidence type="ECO:0000313" key="1">
    <source>
        <dbReference type="EMBL" id="CAJ1968141.1"/>
    </source>
</evidence>